<feature type="transmembrane region" description="Helical" evidence="12">
    <location>
        <begin position="12"/>
        <end position="31"/>
    </location>
</feature>
<keyword evidence="7 11" id="KW-0378">Hydrolase</keyword>
<dbReference type="EC" id="3.1.3.1" evidence="4 11"/>
<proteinExistence type="inferred from homology"/>
<evidence type="ECO:0000256" key="12">
    <source>
        <dbReference type="SAM" id="Phobius"/>
    </source>
</evidence>
<keyword evidence="5" id="KW-0597">Phosphoprotein</keyword>
<evidence type="ECO:0000256" key="6">
    <source>
        <dbReference type="ARBA" id="ARBA00022723"/>
    </source>
</evidence>
<evidence type="ECO:0000256" key="10">
    <source>
        <dbReference type="RuleBase" id="RU003946"/>
    </source>
</evidence>
<reference evidence="13 14" key="1">
    <citation type="submission" date="2022-05" db="EMBL/GenBank/DDBJ databases">
        <authorList>
            <consortium name="Genoscope - CEA"/>
            <person name="William W."/>
        </authorList>
    </citation>
    <scope>NUCLEOTIDE SEQUENCE [LARGE SCALE GENOMIC DNA]</scope>
</reference>
<keyword evidence="9 11" id="KW-0460">Magnesium</keyword>
<keyword evidence="12" id="KW-0472">Membrane</keyword>
<comment type="caution">
    <text evidence="13">The sequence shown here is derived from an EMBL/GenBank/DDBJ whole genome shotgun (WGS) entry which is preliminary data.</text>
</comment>
<protein>
    <recommendedName>
        <fullName evidence="4 11">Alkaline phosphatase</fullName>
        <ecNumber evidence="4 11">3.1.3.1</ecNumber>
    </recommendedName>
</protein>
<dbReference type="EMBL" id="CALNXK010000001">
    <property type="protein sequence ID" value="CAH3032768.1"/>
    <property type="molecule type" value="Genomic_DNA"/>
</dbReference>
<organism evidence="13 14">
    <name type="scientific">Porites lobata</name>
    <dbReference type="NCBI Taxonomy" id="104759"/>
    <lineage>
        <taxon>Eukaryota</taxon>
        <taxon>Metazoa</taxon>
        <taxon>Cnidaria</taxon>
        <taxon>Anthozoa</taxon>
        <taxon>Hexacorallia</taxon>
        <taxon>Scleractinia</taxon>
        <taxon>Fungiina</taxon>
        <taxon>Poritidae</taxon>
        <taxon>Porites</taxon>
    </lineage>
</organism>
<dbReference type="PRINTS" id="PR00113">
    <property type="entry name" value="ALKPHPHTASE"/>
</dbReference>
<keyword evidence="6" id="KW-0479">Metal-binding</keyword>
<comment type="cofactor">
    <cofactor evidence="1">
        <name>Mg(2+)</name>
        <dbReference type="ChEBI" id="CHEBI:18420"/>
    </cofactor>
</comment>
<dbReference type="SMART" id="SM00098">
    <property type="entry name" value="alkPPc"/>
    <property type="match status" value="1"/>
</dbReference>
<dbReference type="InterPro" id="IPR017850">
    <property type="entry name" value="Alkaline_phosphatase_core_sf"/>
</dbReference>
<comment type="catalytic activity">
    <reaction evidence="11">
        <text>a phosphate monoester + H2O = an alcohol + phosphate</text>
        <dbReference type="Rhea" id="RHEA:15017"/>
        <dbReference type="ChEBI" id="CHEBI:15377"/>
        <dbReference type="ChEBI" id="CHEBI:30879"/>
        <dbReference type="ChEBI" id="CHEBI:43474"/>
        <dbReference type="ChEBI" id="CHEBI:67140"/>
        <dbReference type="EC" id="3.1.3.1"/>
    </reaction>
</comment>
<keyword evidence="12" id="KW-1133">Transmembrane helix</keyword>
<evidence type="ECO:0000256" key="7">
    <source>
        <dbReference type="ARBA" id="ARBA00022801"/>
    </source>
</evidence>
<sequence>MAGISSRARNGILLVAVSVVVTVALILAITLSNRSKTETARAKREATRSVPVPANQKENQWFKDGVKLLKANLKQKPITHTAKNTIFFLGDGMSITTVTASRILEGQMRNQTGEENVLSWENFPWTALSKTYTVDEQVADSAGTATAFLGGVKTDAGVISVDETVERGYCSSYNEYKKVISILTLAEEAGMSTGFVTTARATHATPAALYAHSADRGWESDQDMRKKAKDDPSNCTDIALQLIEYSHGDGIEVIFGGGRREFIPENQSDPEYSDKKGEREDGRNLLMEWKEKHPNAEYVWNKKQFDEIDVDKVDHVIGLFEHGHMKYEVDRVEEKDGDQEPSIAEMTEKAINILKKNPKGYFLLVEGGRIDHGHHDGQAVRALNDAVAMAKACGKAMEMTNREETLIIVSADHSHVFTMAGYPQRGNPIFGLATERGETEPAKAKDGLPYTVLGYANGPGGKRINGTRQNLTGVDTADKDYLQQATVWRGSETHAGDDVGIYADGPGAYLFHGVVEQQYIFHVMDHALCLSDTTQDTCEQYPGRRAET</sequence>
<dbReference type="PANTHER" id="PTHR11596:SF5">
    <property type="entry name" value="ALKALINE PHOSPHATASE"/>
    <property type="match status" value="1"/>
</dbReference>
<dbReference type="PANTHER" id="PTHR11596">
    <property type="entry name" value="ALKALINE PHOSPHATASE"/>
    <property type="match status" value="1"/>
</dbReference>
<dbReference type="Gene3D" id="3.40.720.10">
    <property type="entry name" value="Alkaline Phosphatase, subunit A"/>
    <property type="match status" value="1"/>
</dbReference>
<keyword evidence="14" id="KW-1185">Reference proteome</keyword>
<dbReference type="CDD" id="cd16012">
    <property type="entry name" value="ALP"/>
    <property type="match status" value="1"/>
</dbReference>
<dbReference type="Pfam" id="PF00245">
    <property type="entry name" value="Alk_phosphatase"/>
    <property type="match status" value="1"/>
</dbReference>
<keyword evidence="12" id="KW-0812">Transmembrane</keyword>
<accession>A0ABN8MRN4</accession>
<dbReference type="InterPro" id="IPR018299">
    <property type="entry name" value="Alkaline_phosphatase_AS"/>
</dbReference>
<dbReference type="SUPFAM" id="SSF53649">
    <property type="entry name" value="Alkaline phosphatase-like"/>
    <property type="match status" value="1"/>
</dbReference>
<comment type="similarity">
    <text evidence="3 10">Belongs to the alkaline phosphatase family.</text>
</comment>
<evidence type="ECO:0000256" key="4">
    <source>
        <dbReference type="ARBA" id="ARBA00012647"/>
    </source>
</evidence>
<evidence type="ECO:0000256" key="1">
    <source>
        <dbReference type="ARBA" id="ARBA00001946"/>
    </source>
</evidence>
<name>A0ABN8MRN4_9CNID</name>
<evidence type="ECO:0000256" key="8">
    <source>
        <dbReference type="ARBA" id="ARBA00022833"/>
    </source>
</evidence>
<evidence type="ECO:0000256" key="2">
    <source>
        <dbReference type="ARBA" id="ARBA00001947"/>
    </source>
</evidence>
<evidence type="ECO:0000256" key="3">
    <source>
        <dbReference type="ARBA" id="ARBA00005984"/>
    </source>
</evidence>
<evidence type="ECO:0000313" key="13">
    <source>
        <dbReference type="EMBL" id="CAH3032768.1"/>
    </source>
</evidence>
<dbReference type="Proteomes" id="UP001159405">
    <property type="component" value="Unassembled WGS sequence"/>
</dbReference>
<dbReference type="InterPro" id="IPR001952">
    <property type="entry name" value="Alkaline_phosphatase"/>
</dbReference>
<dbReference type="PROSITE" id="PS00123">
    <property type="entry name" value="ALKALINE_PHOSPHATASE"/>
    <property type="match status" value="1"/>
</dbReference>
<evidence type="ECO:0000256" key="5">
    <source>
        <dbReference type="ARBA" id="ARBA00022553"/>
    </source>
</evidence>
<comment type="cofactor">
    <cofactor evidence="2">
        <name>Zn(2+)</name>
        <dbReference type="ChEBI" id="CHEBI:29105"/>
    </cofactor>
</comment>
<gene>
    <name evidence="13" type="ORF">PLOB_00000288</name>
</gene>
<evidence type="ECO:0000256" key="11">
    <source>
        <dbReference type="RuleBase" id="RU003947"/>
    </source>
</evidence>
<evidence type="ECO:0000313" key="14">
    <source>
        <dbReference type="Proteomes" id="UP001159405"/>
    </source>
</evidence>
<evidence type="ECO:0000256" key="9">
    <source>
        <dbReference type="ARBA" id="ARBA00022842"/>
    </source>
</evidence>
<keyword evidence="8 11" id="KW-0862">Zinc</keyword>